<evidence type="ECO:0000313" key="4">
    <source>
        <dbReference type="Proteomes" id="UP000602087"/>
    </source>
</evidence>
<dbReference type="RefSeq" id="WP_307844138.1">
    <property type="nucleotide sequence ID" value="NZ_JAEINH010000007.1"/>
</dbReference>
<dbReference type="Proteomes" id="UP000602087">
    <property type="component" value="Unassembled WGS sequence"/>
</dbReference>
<evidence type="ECO:0000256" key="1">
    <source>
        <dbReference type="SAM" id="Phobius"/>
    </source>
</evidence>
<keyword evidence="4" id="KW-1185">Reference proteome</keyword>
<dbReference type="EMBL" id="JAEINH010000007">
    <property type="protein sequence ID" value="MBI9115333.1"/>
    <property type="molecule type" value="Genomic_DNA"/>
</dbReference>
<dbReference type="Pfam" id="PF13400">
    <property type="entry name" value="Tad"/>
    <property type="match status" value="1"/>
</dbReference>
<protein>
    <recommendedName>
        <fullName evidence="2">Putative Flp pilus-assembly TadG-like N-terminal domain-containing protein</fullName>
    </recommendedName>
</protein>
<sequence length="154" mass="16161">MAPAPIGTAHARRDRGSVSVFVIGLVVALFLVAGLVIDGGRALNARMRITDDAENAARTGGNQLDEAALRSGGEPRIDRRAAETAARQYLTDRGYTDITFDRTVGPDEFRVLVDDTVPTTILSAIFIHDFDVSGAATVRAAGGISCEGVETACG</sequence>
<keyword evidence="1" id="KW-1133">Transmembrane helix</keyword>
<name>A0A934MA34_9MICO</name>
<accession>A0A934MA34</accession>
<keyword evidence="1" id="KW-0812">Transmembrane</keyword>
<feature type="domain" description="Putative Flp pilus-assembly TadG-like N-terminal" evidence="2">
    <location>
        <begin position="16"/>
        <end position="61"/>
    </location>
</feature>
<organism evidence="3 4">
    <name type="scientific">Sanguibacter suaedae</name>
    <dbReference type="NCBI Taxonomy" id="2795737"/>
    <lineage>
        <taxon>Bacteria</taxon>
        <taxon>Bacillati</taxon>
        <taxon>Actinomycetota</taxon>
        <taxon>Actinomycetes</taxon>
        <taxon>Micrococcales</taxon>
        <taxon>Sanguibacteraceae</taxon>
        <taxon>Sanguibacter</taxon>
    </lineage>
</organism>
<reference evidence="3" key="1">
    <citation type="submission" date="2020-12" db="EMBL/GenBank/DDBJ databases">
        <title>Sanguibacter suaedae sp. nov., isolated from Suaeda aralocaspica.</title>
        <authorList>
            <person name="Ma Q."/>
        </authorList>
    </citation>
    <scope>NUCLEOTIDE SEQUENCE</scope>
    <source>
        <strain evidence="3">YZGR15</strain>
    </source>
</reference>
<dbReference type="InterPro" id="IPR028087">
    <property type="entry name" value="Tad_N"/>
</dbReference>
<evidence type="ECO:0000313" key="3">
    <source>
        <dbReference type="EMBL" id="MBI9115333.1"/>
    </source>
</evidence>
<feature type="transmembrane region" description="Helical" evidence="1">
    <location>
        <begin position="18"/>
        <end position="37"/>
    </location>
</feature>
<evidence type="ECO:0000259" key="2">
    <source>
        <dbReference type="Pfam" id="PF13400"/>
    </source>
</evidence>
<gene>
    <name evidence="3" type="ORF">JAV76_09970</name>
</gene>
<dbReference type="AlphaFoldDB" id="A0A934MA34"/>
<comment type="caution">
    <text evidence="3">The sequence shown here is derived from an EMBL/GenBank/DDBJ whole genome shotgun (WGS) entry which is preliminary data.</text>
</comment>
<keyword evidence="1" id="KW-0472">Membrane</keyword>
<proteinExistence type="predicted"/>